<dbReference type="InterPro" id="IPR051021">
    <property type="entry name" value="Mito_Ser/Thr_phosphatase"/>
</dbReference>
<evidence type="ECO:0000256" key="2">
    <source>
        <dbReference type="PIRSR" id="PIRSR613078-2"/>
    </source>
</evidence>
<name>E6JYA9_PARDN</name>
<dbReference type="InterPro" id="IPR013078">
    <property type="entry name" value="His_Pase_superF_clade-1"/>
</dbReference>
<keyword evidence="4" id="KW-1185">Reference proteome</keyword>
<dbReference type="Gene3D" id="3.40.50.1240">
    <property type="entry name" value="Phosphoglycerate mutase-like"/>
    <property type="match status" value="1"/>
</dbReference>
<dbReference type="PATRIC" id="fig|864564.6.peg.922"/>
<evidence type="ECO:0000256" key="1">
    <source>
        <dbReference type="ARBA" id="ARBA00022801"/>
    </source>
</evidence>
<accession>E6JYA9</accession>
<feature type="binding site" evidence="2">
    <location>
        <position position="72"/>
    </location>
    <ligand>
        <name>substrate</name>
    </ligand>
</feature>
<dbReference type="GO" id="GO:0016787">
    <property type="term" value="F:hydrolase activity"/>
    <property type="evidence" value="ECO:0007669"/>
    <property type="project" value="UniProtKB-KW"/>
</dbReference>
<dbReference type="PANTHER" id="PTHR20935">
    <property type="entry name" value="PHOSPHOGLYCERATE MUTASE-RELATED"/>
    <property type="match status" value="1"/>
</dbReference>
<evidence type="ECO:0000313" key="4">
    <source>
        <dbReference type="Proteomes" id="UP000004946"/>
    </source>
</evidence>
<dbReference type="PANTHER" id="PTHR20935:SF1">
    <property type="entry name" value="SLL1549 PROTEIN"/>
    <property type="match status" value="1"/>
</dbReference>
<keyword evidence="1" id="KW-0378">Hydrolase</keyword>
<sequence length="184" mass="20330">MSVNLSKVAKKAKDYPYLLVLMRHAKTEATNKDGDEERELTDKGRKHSKKVAKALKSMDLVPDLIACSGATRARQTAERLLKVFGDKPEIAYRQSLYEPGMQSYIDEILGAPGKTRILMIVGHEPTMSSLAQWLSSGESKRAFLDAVKLGFSPASVAILGSDKPFDQWDIDSQKLIGVFSPKDC</sequence>
<dbReference type="EMBL" id="AEON01000001">
    <property type="protein sequence ID" value="EFT83786.1"/>
    <property type="molecule type" value="Genomic_DNA"/>
</dbReference>
<organism evidence="3 4">
    <name type="scientific">Parascardovia denticolens DSM 10105 = JCM 12538</name>
    <dbReference type="NCBI Taxonomy" id="864564"/>
    <lineage>
        <taxon>Bacteria</taxon>
        <taxon>Bacillati</taxon>
        <taxon>Actinomycetota</taxon>
        <taxon>Actinomycetes</taxon>
        <taxon>Bifidobacteriales</taxon>
        <taxon>Bifidobacteriaceae</taxon>
        <taxon>Parascardovia</taxon>
    </lineage>
</organism>
<dbReference type="InterPro" id="IPR029033">
    <property type="entry name" value="His_PPase_superfam"/>
</dbReference>
<gene>
    <name evidence="3" type="ORF">HMPREF0620_0791</name>
</gene>
<protein>
    <submittedName>
        <fullName evidence="3">Putative phosphohistidine phosphatase SixA</fullName>
    </submittedName>
</protein>
<dbReference type="KEGG" id="pdo:PSDT_0839"/>
<dbReference type="SMART" id="SM00855">
    <property type="entry name" value="PGAM"/>
    <property type="match status" value="1"/>
</dbReference>
<dbReference type="AlphaFoldDB" id="E6JYA9"/>
<comment type="caution">
    <text evidence="3">The sequence shown here is derived from an EMBL/GenBank/DDBJ whole genome shotgun (WGS) entry which is preliminary data.</text>
</comment>
<dbReference type="CDD" id="cd07067">
    <property type="entry name" value="HP_PGM_like"/>
    <property type="match status" value="1"/>
</dbReference>
<dbReference type="Proteomes" id="UP000004946">
    <property type="component" value="Chromosome"/>
</dbReference>
<reference evidence="3 4" key="1">
    <citation type="submission" date="2010-12" db="EMBL/GenBank/DDBJ databases">
        <authorList>
            <person name="Muzny D."/>
            <person name="Qin X."/>
            <person name="Buhay C."/>
            <person name="Dugan-Rocha S."/>
            <person name="Ding Y."/>
            <person name="Chen G."/>
            <person name="Hawes A."/>
            <person name="Holder M."/>
            <person name="Jhangiani S."/>
            <person name="Johnson A."/>
            <person name="Khan Z."/>
            <person name="Li Z."/>
            <person name="Liu W."/>
            <person name="Liu X."/>
            <person name="Perez L."/>
            <person name="Shen H."/>
            <person name="Wang Q."/>
            <person name="Watt J."/>
            <person name="Xi L."/>
            <person name="Xin Y."/>
            <person name="Zhou J."/>
            <person name="Deng J."/>
            <person name="Jiang H."/>
            <person name="Liu Y."/>
            <person name="Qu J."/>
            <person name="Song X.-Z."/>
            <person name="Zhang L."/>
            <person name="Villasana D."/>
            <person name="Johnson A."/>
            <person name="Liu J."/>
            <person name="Liyanage D."/>
            <person name="Lorensuhewa L."/>
            <person name="Robinson T."/>
            <person name="Song A."/>
            <person name="Song B.-B."/>
            <person name="Dinh H."/>
            <person name="Thornton R."/>
            <person name="Coyle M."/>
            <person name="Francisco L."/>
            <person name="Jackson L."/>
            <person name="Javaid M."/>
            <person name="Korchina V."/>
            <person name="Kovar C."/>
            <person name="Mata R."/>
            <person name="Mathew T."/>
            <person name="Ngo R."/>
            <person name="Nguyen L."/>
            <person name="Nguyen N."/>
            <person name="Okwuonu G."/>
            <person name="Ongeri F."/>
            <person name="Pham C."/>
            <person name="Simmons D."/>
            <person name="Wilczek-Boney K."/>
            <person name="Hale W."/>
            <person name="Jakkamsetti A."/>
            <person name="Pham P."/>
            <person name="Ruth R."/>
            <person name="San Lucas F."/>
            <person name="Warren J."/>
            <person name="Zhang J."/>
            <person name="Zhao Z."/>
            <person name="Zhou C."/>
            <person name="Zhu D."/>
            <person name="Lee S."/>
            <person name="Bess C."/>
            <person name="Blankenburg K."/>
            <person name="Forbes L."/>
            <person name="Fu Q."/>
            <person name="Gubbala S."/>
            <person name="Hirani K."/>
            <person name="Jayaseelan J.C."/>
            <person name="Lara F."/>
            <person name="Munidasa M."/>
            <person name="Palculict T."/>
            <person name="Patil S."/>
            <person name="Pu L.-L."/>
            <person name="Saada N."/>
            <person name="Tang L."/>
            <person name="Weissenberger G."/>
            <person name="Zhu Y."/>
            <person name="Hemphill L."/>
            <person name="Shang Y."/>
            <person name="Youmans B."/>
            <person name="Ayvaz T."/>
            <person name="Ross M."/>
            <person name="Santibanez J."/>
            <person name="Aqrawi P."/>
            <person name="Gross S."/>
            <person name="Joshi V."/>
            <person name="Fowler G."/>
            <person name="Nazareth L."/>
            <person name="Reid J."/>
            <person name="Worley K."/>
            <person name="Petrosino J."/>
            <person name="Highlander S."/>
            <person name="Gibbs R."/>
        </authorList>
    </citation>
    <scope>NUCLEOTIDE SEQUENCE [LARGE SCALE GENOMIC DNA]</scope>
    <source>
        <strain evidence="3 4">DSM 10105</strain>
    </source>
</reference>
<dbReference type="SUPFAM" id="SSF53254">
    <property type="entry name" value="Phosphoglycerate mutase-like"/>
    <property type="match status" value="1"/>
</dbReference>
<proteinExistence type="predicted"/>
<evidence type="ECO:0000313" key="3">
    <source>
        <dbReference type="EMBL" id="EFT83786.1"/>
    </source>
</evidence>
<dbReference type="eggNOG" id="COG2062">
    <property type="taxonomic scope" value="Bacteria"/>
</dbReference>
<dbReference type="HOGENOM" id="CLU_084603_2_0_11"/>
<dbReference type="RefSeq" id="WP_006289168.1">
    <property type="nucleotide sequence ID" value="NZ_AP012333.1"/>
</dbReference>
<dbReference type="Pfam" id="PF00300">
    <property type="entry name" value="His_Phos_1"/>
    <property type="match status" value="1"/>
</dbReference>